<sequence length="145" mass="16158">MTRTVHFTLLATVLLLLTACAGGVRKAATPEELIADRAAKRWEAVLAGDWSKAYTYFTPGYRKVVDAKSYEASALARNVKWTGARVTEVRCDAELPDRCVAFVSVDYQIIGGVRGVPELASTQLLRESWLKEDGNWYHLPRRAGR</sequence>
<reference evidence="2" key="1">
    <citation type="submission" date="2022-04" db="EMBL/GenBank/DDBJ databases">
        <title>Lysobacter sp. CAU 1642 isolated from sea sand.</title>
        <authorList>
            <person name="Kim W."/>
        </authorList>
    </citation>
    <scope>NUCLEOTIDE SEQUENCE</scope>
    <source>
        <strain evidence="2">CAU 1642</strain>
    </source>
</reference>
<comment type="caution">
    <text evidence="2">The sequence shown here is derived from an EMBL/GenBank/DDBJ whole genome shotgun (WGS) entry which is preliminary data.</text>
</comment>
<organism evidence="2 3">
    <name type="scientific">Pseudomarimonas salicorniae</name>
    <dbReference type="NCBI Taxonomy" id="2933270"/>
    <lineage>
        <taxon>Bacteria</taxon>
        <taxon>Pseudomonadati</taxon>
        <taxon>Pseudomonadota</taxon>
        <taxon>Gammaproteobacteria</taxon>
        <taxon>Lysobacterales</taxon>
        <taxon>Lysobacteraceae</taxon>
        <taxon>Pseudomarimonas</taxon>
    </lineage>
</organism>
<feature type="chain" id="PRO_5046978556" description="DUF4440 domain-containing protein" evidence="1">
    <location>
        <begin position="22"/>
        <end position="145"/>
    </location>
</feature>
<keyword evidence="3" id="KW-1185">Reference proteome</keyword>
<feature type="signal peptide" evidence="1">
    <location>
        <begin position="1"/>
        <end position="21"/>
    </location>
</feature>
<keyword evidence="1" id="KW-0732">Signal</keyword>
<dbReference type="EMBL" id="JALNMH010000010">
    <property type="protein sequence ID" value="MCK7594583.1"/>
    <property type="molecule type" value="Genomic_DNA"/>
</dbReference>
<gene>
    <name evidence="2" type="ORF">M0G41_12995</name>
</gene>
<evidence type="ECO:0000256" key="1">
    <source>
        <dbReference type="SAM" id="SignalP"/>
    </source>
</evidence>
<dbReference type="RefSeq" id="WP_248210091.1">
    <property type="nucleotide sequence ID" value="NZ_JALNMH010000010.1"/>
</dbReference>
<dbReference type="Proteomes" id="UP001431449">
    <property type="component" value="Unassembled WGS sequence"/>
</dbReference>
<name>A0ABT0GJJ1_9GAMM</name>
<evidence type="ECO:0000313" key="3">
    <source>
        <dbReference type="Proteomes" id="UP001431449"/>
    </source>
</evidence>
<accession>A0ABT0GJJ1</accession>
<dbReference type="PROSITE" id="PS51257">
    <property type="entry name" value="PROKAR_LIPOPROTEIN"/>
    <property type="match status" value="1"/>
</dbReference>
<evidence type="ECO:0008006" key="4">
    <source>
        <dbReference type="Google" id="ProtNLM"/>
    </source>
</evidence>
<proteinExistence type="predicted"/>
<protein>
    <recommendedName>
        <fullName evidence="4">DUF4440 domain-containing protein</fullName>
    </recommendedName>
</protein>
<evidence type="ECO:0000313" key="2">
    <source>
        <dbReference type="EMBL" id="MCK7594583.1"/>
    </source>
</evidence>